<evidence type="ECO:0008006" key="4">
    <source>
        <dbReference type="Google" id="ProtNLM"/>
    </source>
</evidence>
<dbReference type="EMBL" id="BKAD01000042">
    <property type="protein sequence ID" value="GEP31979.1"/>
    <property type="molecule type" value="Genomic_DNA"/>
</dbReference>
<keyword evidence="1" id="KW-0812">Transmembrane</keyword>
<keyword evidence="1" id="KW-1133">Transmembrane helix</keyword>
<gene>
    <name evidence="2" type="ORF">TPL01_31170</name>
</gene>
<evidence type="ECO:0000313" key="2">
    <source>
        <dbReference type="EMBL" id="GEP31979.1"/>
    </source>
</evidence>
<proteinExistence type="predicted"/>
<dbReference type="Proteomes" id="UP000321337">
    <property type="component" value="Unassembled WGS sequence"/>
</dbReference>
<name>A0A512LBV1_9PROT</name>
<comment type="caution">
    <text evidence="2">The sequence shown here is derived from an EMBL/GenBank/DDBJ whole genome shotgun (WGS) entry which is preliminary data.</text>
</comment>
<dbReference type="AlphaFoldDB" id="A0A512LBV1"/>
<sequence length="113" mass="12010">MEYLLILSALSLAFSNGANDNFKGLATIWGSKTLSYRQALVLAMLATVAGSLASLFLAGELVQQFSGMFLRPLLLSPLLAAALGFVANRLLRLRPVDLDCACVVAPTLTAPRN</sequence>
<organism evidence="2 3">
    <name type="scientific">Sulfuriferula plumbiphila</name>
    <dbReference type="NCBI Taxonomy" id="171865"/>
    <lineage>
        <taxon>Bacteria</taxon>
        <taxon>Pseudomonadati</taxon>
        <taxon>Pseudomonadota</taxon>
        <taxon>Betaproteobacteria</taxon>
        <taxon>Nitrosomonadales</taxon>
        <taxon>Sulfuricellaceae</taxon>
        <taxon>Sulfuriferula</taxon>
    </lineage>
</organism>
<keyword evidence="1" id="KW-0472">Membrane</keyword>
<protein>
    <recommendedName>
        <fullName evidence="4">Inorganic phosphate transporter</fullName>
    </recommendedName>
</protein>
<evidence type="ECO:0000313" key="3">
    <source>
        <dbReference type="Proteomes" id="UP000321337"/>
    </source>
</evidence>
<feature type="transmembrane region" description="Helical" evidence="1">
    <location>
        <begin position="41"/>
        <end position="62"/>
    </location>
</feature>
<reference evidence="2 3" key="1">
    <citation type="submission" date="2019-07" db="EMBL/GenBank/DDBJ databases">
        <title>Whole genome shotgun sequence of Thiobacillus plumbophilus NBRC 107929.</title>
        <authorList>
            <person name="Hosoyama A."/>
            <person name="Uohara A."/>
            <person name="Ohji S."/>
            <person name="Ichikawa N."/>
        </authorList>
    </citation>
    <scope>NUCLEOTIDE SEQUENCE [LARGE SCALE GENOMIC DNA]</scope>
    <source>
        <strain evidence="2 3">NBRC 107929</strain>
    </source>
</reference>
<evidence type="ECO:0000256" key="1">
    <source>
        <dbReference type="SAM" id="Phobius"/>
    </source>
</evidence>
<accession>A0A512LBV1</accession>
<keyword evidence="3" id="KW-1185">Reference proteome</keyword>
<feature type="transmembrane region" description="Helical" evidence="1">
    <location>
        <begin position="69"/>
        <end position="87"/>
    </location>
</feature>